<feature type="domain" description="Lipocalin-like" evidence="1">
    <location>
        <begin position="49"/>
        <end position="131"/>
    </location>
</feature>
<dbReference type="AlphaFoldDB" id="A0A7Z9CA29"/>
<accession>A0A7Z9CA29</accession>
<evidence type="ECO:0000259" key="1">
    <source>
        <dbReference type="Pfam" id="PF13648"/>
    </source>
</evidence>
<dbReference type="Pfam" id="PF13648">
    <property type="entry name" value="Lipocalin_4"/>
    <property type="match status" value="1"/>
</dbReference>
<proteinExistence type="predicted"/>
<dbReference type="RefSeq" id="WP_181831182.1">
    <property type="nucleotide sequence ID" value="NZ_UYIQ01000001.1"/>
</dbReference>
<evidence type="ECO:0000313" key="2">
    <source>
        <dbReference type="EMBL" id="VDG81483.1"/>
    </source>
</evidence>
<dbReference type="EMBL" id="UYIQ01000001">
    <property type="protein sequence ID" value="VDG81483.1"/>
    <property type="molecule type" value="Genomic_DNA"/>
</dbReference>
<dbReference type="Proteomes" id="UP000276733">
    <property type="component" value="Unassembled WGS sequence"/>
</dbReference>
<dbReference type="InterPro" id="IPR024311">
    <property type="entry name" value="Lipocalin-like"/>
</dbReference>
<name>A0A7Z9CA29_CAPOC</name>
<gene>
    <name evidence="2" type="ORF">NCTC11458_00770</name>
</gene>
<comment type="caution">
    <text evidence="2">The sequence shown here is derived from an EMBL/GenBank/DDBJ whole genome shotgun (WGS) entry which is preliminary data.</text>
</comment>
<sequence length="402" mass="48135">MTHKIKNTLIITTRIATVLFLTLTLFISCQKNNDKEPEDEPSIINKQDLIGTWAFNANNYDYKDCLEKTRLVFSEKEVTEYFYNFDKEKRECINMVWTMSYRLSGDKIILKHSNGATLTNKIKLSGNELRLTYFDSRQMVTHIYTRLSSKEGSNSEDYMIKDDKRKNLPHEVNLPDYGKKWWNGRFIYEVVTDMPMEKMKELAKKVEGGKENFKLNRGRNKNENLSNFNHYVIFNSLSESNVAIEFNGGGTEMYVEFALKSGEYLPLYNQEVSASNIKIYCEGIDKRYPYYIQEFHNSCDIHYWKIPKALYFHKVIIKRTYIYDDEEEEKERLYTMYFLVNDIKYIDLIYKKIGKFYRAYKVYDQKFLGPSFYVKMSKCHDDDRDDYEFFKNLWGKYPWEKD</sequence>
<dbReference type="PROSITE" id="PS51257">
    <property type="entry name" value="PROKAR_LIPOPROTEIN"/>
    <property type="match status" value="1"/>
</dbReference>
<organism evidence="2 3">
    <name type="scientific">Capnocytophaga ochracea</name>
    <dbReference type="NCBI Taxonomy" id="1018"/>
    <lineage>
        <taxon>Bacteria</taxon>
        <taxon>Pseudomonadati</taxon>
        <taxon>Bacteroidota</taxon>
        <taxon>Flavobacteriia</taxon>
        <taxon>Flavobacteriales</taxon>
        <taxon>Flavobacteriaceae</taxon>
        <taxon>Capnocytophaga</taxon>
    </lineage>
</organism>
<protein>
    <recommendedName>
        <fullName evidence="1">Lipocalin-like domain-containing protein</fullName>
    </recommendedName>
</protein>
<reference evidence="2 3" key="1">
    <citation type="submission" date="2018-11" db="EMBL/GenBank/DDBJ databases">
        <authorList>
            <consortium name="Pathogen Informatics"/>
        </authorList>
    </citation>
    <scope>NUCLEOTIDE SEQUENCE [LARGE SCALE GENOMIC DNA]</scope>
    <source>
        <strain evidence="2 3">NCTC11458</strain>
    </source>
</reference>
<evidence type="ECO:0000313" key="3">
    <source>
        <dbReference type="Proteomes" id="UP000276733"/>
    </source>
</evidence>